<keyword evidence="2" id="KW-1185">Reference proteome</keyword>
<evidence type="ECO:0000313" key="2">
    <source>
        <dbReference type="Proteomes" id="UP000321058"/>
    </source>
</evidence>
<organism evidence="1 2">
    <name type="scientific">Reyranella soli</name>
    <dbReference type="NCBI Taxonomy" id="1230389"/>
    <lineage>
        <taxon>Bacteria</taxon>
        <taxon>Pseudomonadati</taxon>
        <taxon>Pseudomonadota</taxon>
        <taxon>Alphaproteobacteria</taxon>
        <taxon>Hyphomicrobiales</taxon>
        <taxon>Reyranellaceae</taxon>
        <taxon>Reyranella</taxon>
    </lineage>
</organism>
<dbReference type="EMBL" id="BKAJ01000057">
    <property type="protein sequence ID" value="GEP56177.1"/>
    <property type="molecule type" value="Genomic_DNA"/>
</dbReference>
<sequence>MGRVGTSRDGYYAHLFLWEAQNSFSYLSTDETTADFVKGIFEYGKSVAQVSPVARYKDADYVSFKDGKAGRTCIGFRRVGRPQRGGYDALTGGILCAPLGKTITDAELSVFIDKAQLQPAVR</sequence>
<dbReference type="AlphaFoldDB" id="A0A512NB63"/>
<comment type="caution">
    <text evidence="1">The sequence shown here is derived from an EMBL/GenBank/DDBJ whole genome shotgun (WGS) entry which is preliminary data.</text>
</comment>
<protein>
    <submittedName>
        <fullName evidence="1">Uncharacterized protein</fullName>
    </submittedName>
</protein>
<dbReference type="Proteomes" id="UP000321058">
    <property type="component" value="Unassembled WGS sequence"/>
</dbReference>
<evidence type="ECO:0000313" key="1">
    <source>
        <dbReference type="EMBL" id="GEP56177.1"/>
    </source>
</evidence>
<name>A0A512NB63_9HYPH</name>
<accession>A0A512NB63</accession>
<proteinExistence type="predicted"/>
<gene>
    <name evidence="1" type="ORF">RSO01_33430</name>
</gene>
<reference evidence="1 2" key="1">
    <citation type="submission" date="2019-07" db="EMBL/GenBank/DDBJ databases">
        <title>Whole genome shotgun sequence of Reyranella soli NBRC 108950.</title>
        <authorList>
            <person name="Hosoyama A."/>
            <person name="Uohara A."/>
            <person name="Ohji S."/>
            <person name="Ichikawa N."/>
        </authorList>
    </citation>
    <scope>NUCLEOTIDE SEQUENCE [LARGE SCALE GENOMIC DNA]</scope>
    <source>
        <strain evidence="1 2">NBRC 108950</strain>
    </source>
</reference>